<dbReference type="AlphaFoldDB" id="A0A645JYL4"/>
<organism evidence="1">
    <name type="scientific">bioreactor metagenome</name>
    <dbReference type="NCBI Taxonomy" id="1076179"/>
    <lineage>
        <taxon>unclassified sequences</taxon>
        <taxon>metagenomes</taxon>
        <taxon>ecological metagenomes</taxon>
    </lineage>
</organism>
<comment type="caution">
    <text evidence="1">The sequence shown here is derived from an EMBL/GenBank/DDBJ whole genome shotgun (WGS) entry which is preliminary data.</text>
</comment>
<sequence length="61" mass="7290">MHSAPFREPKFVGRREILDVIQAEIHLILLRKSIDVVVQTDFKIFFHQRFSPVPENNIPYR</sequence>
<name>A0A645JYL4_9ZZZZ</name>
<proteinExistence type="predicted"/>
<gene>
    <name evidence="1" type="ORF">SDC9_212350</name>
</gene>
<reference evidence="1" key="1">
    <citation type="submission" date="2019-08" db="EMBL/GenBank/DDBJ databases">
        <authorList>
            <person name="Kucharzyk K."/>
            <person name="Murdoch R.W."/>
            <person name="Higgins S."/>
            <person name="Loffler F."/>
        </authorList>
    </citation>
    <scope>NUCLEOTIDE SEQUENCE</scope>
</reference>
<accession>A0A645JYL4</accession>
<protein>
    <submittedName>
        <fullName evidence="1">Uncharacterized protein</fullName>
    </submittedName>
</protein>
<evidence type="ECO:0000313" key="1">
    <source>
        <dbReference type="EMBL" id="MPN64574.1"/>
    </source>
</evidence>
<dbReference type="EMBL" id="VSSQ01145654">
    <property type="protein sequence ID" value="MPN64574.1"/>
    <property type="molecule type" value="Genomic_DNA"/>
</dbReference>